<reference evidence="7 8" key="1">
    <citation type="submission" date="2024-09" db="EMBL/GenBank/DDBJ databases">
        <title>Novel species of the genus Pelomonas and Roseateles isolated from streams.</title>
        <authorList>
            <person name="Lu H."/>
        </authorList>
    </citation>
    <scope>NUCLEOTIDE SEQUENCE [LARGE SCALE GENOMIC DNA]</scope>
    <source>
        <strain evidence="7 8">DC23W</strain>
    </source>
</reference>
<protein>
    <submittedName>
        <fullName evidence="7">Sigma-54 interaction domain-containing protein</fullName>
    </submittedName>
</protein>
<dbReference type="RefSeq" id="WP_394469395.1">
    <property type="nucleotide sequence ID" value="NZ_JBIGHY010000002.1"/>
</dbReference>
<proteinExistence type="predicted"/>
<keyword evidence="3" id="KW-0805">Transcription regulation</keyword>
<dbReference type="InterPro" id="IPR027417">
    <property type="entry name" value="P-loop_NTPase"/>
</dbReference>
<dbReference type="EMBL" id="JBIGHY010000002">
    <property type="protein sequence ID" value="MFG6413305.1"/>
    <property type="molecule type" value="Genomic_DNA"/>
</dbReference>
<dbReference type="SMART" id="SM00382">
    <property type="entry name" value="AAA"/>
    <property type="match status" value="1"/>
</dbReference>
<dbReference type="InterPro" id="IPR003593">
    <property type="entry name" value="AAA+_ATPase"/>
</dbReference>
<dbReference type="InterPro" id="IPR002078">
    <property type="entry name" value="Sigma_54_int"/>
</dbReference>
<evidence type="ECO:0000256" key="1">
    <source>
        <dbReference type="ARBA" id="ARBA00022741"/>
    </source>
</evidence>
<dbReference type="InterPro" id="IPR025944">
    <property type="entry name" value="Sigma_54_int_dom_CS"/>
</dbReference>
<keyword evidence="2" id="KW-0067">ATP-binding</keyword>
<organism evidence="7 8">
    <name type="scientific">Pelomonas dachongensis</name>
    <dbReference type="NCBI Taxonomy" id="3299029"/>
    <lineage>
        <taxon>Bacteria</taxon>
        <taxon>Pseudomonadati</taxon>
        <taxon>Pseudomonadota</taxon>
        <taxon>Betaproteobacteria</taxon>
        <taxon>Burkholderiales</taxon>
        <taxon>Sphaerotilaceae</taxon>
        <taxon>Roseateles</taxon>
    </lineage>
</organism>
<evidence type="ECO:0000259" key="6">
    <source>
        <dbReference type="PROSITE" id="PS50045"/>
    </source>
</evidence>
<dbReference type="PANTHER" id="PTHR32071">
    <property type="entry name" value="TRANSCRIPTIONAL REGULATORY PROTEIN"/>
    <property type="match status" value="1"/>
</dbReference>
<dbReference type="Gene3D" id="1.10.10.60">
    <property type="entry name" value="Homeodomain-like"/>
    <property type="match status" value="1"/>
</dbReference>
<sequence>MPNETRAAAVPAVPAIRGLIYVSEACARVAAKLPVIANCNANVLISGETGTGKEVCARAVHYLSDRASRPWVAVNCGALPTELVENELFGHAKGAYTTAHAANAGLVRQAEGGTLFLDEVDSLPLPAQTKLLRFLQEHEYRPVGSATLVRADVRVIAASNGDLQSAIRNGQFRQDLFFRLNVLSVTLPALRERRVDIPVLAQHFVREFAREYGKPVAQLTAGALQLLLQHDWPGNVRELRHVIERGVLLSGGVELDVMDIDIDGVDKLAPVPAESFNAAKRRVVGRFERGYIEQLLSAHGGNVTHAAQAARKDRRAFFELIRKHGIDPQRFRSPAV</sequence>
<name>A0ABW7EJ02_9BURK</name>
<dbReference type="Gene3D" id="3.40.50.300">
    <property type="entry name" value="P-loop containing nucleotide triphosphate hydrolases"/>
    <property type="match status" value="1"/>
</dbReference>
<keyword evidence="1" id="KW-0547">Nucleotide-binding</keyword>
<keyword evidence="8" id="KW-1185">Reference proteome</keyword>
<dbReference type="PROSITE" id="PS00676">
    <property type="entry name" value="SIGMA54_INTERACT_2"/>
    <property type="match status" value="1"/>
</dbReference>
<comment type="caution">
    <text evidence="7">The sequence shown here is derived from an EMBL/GenBank/DDBJ whole genome shotgun (WGS) entry which is preliminary data.</text>
</comment>
<accession>A0ABW7EJ02</accession>
<evidence type="ECO:0000256" key="4">
    <source>
        <dbReference type="ARBA" id="ARBA00023125"/>
    </source>
</evidence>
<evidence type="ECO:0000256" key="5">
    <source>
        <dbReference type="ARBA" id="ARBA00023163"/>
    </source>
</evidence>
<dbReference type="InterPro" id="IPR009057">
    <property type="entry name" value="Homeodomain-like_sf"/>
</dbReference>
<dbReference type="CDD" id="cd00009">
    <property type="entry name" value="AAA"/>
    <property type="match status" value="1"/>
</dbReference>
<evidence type="ECO:0000256" key="3">
    <source>
        <dbReference type="ARBA" id="ARBA00023015"/>
    </source>
</evidence>
<dbReference type="SUPFAM" id="SSF46689">
    <property type="entry name" value="Homeodomain-like"/>
    <property type="match status" value="1"/>
</dbReference>
<feature type="domain" description="Sigma-54 factor interaction" evidence="6">
    <location>
        <begin position="19"/>
        <end position="248"/>
    </location>
</feature>
<dbReference type="PROSITE" id="PS50045">
    <property type="entry name" value="SIGMA54_INTERACT_4"/>
    <property type="match status" value="1"/>
</dbReference>
<evidence type="ECO:0000313" key="8">
    <source>
        <dbReference type="Proteomes" id="UP001606300"/>
    </source>
</evidence>
<dbReference type="PANTHER" id="PTHR32071:SF57">
    <property type="entry name" value="C4-DICARBOXYLATE TRANSPORT TRANSCRIPTIONAL REGULATORY PROTEIN DCTD"/>
    <property type="match status" value="1"/>
</dbReference>
<keyword evidence="4" id="KW-0238">DNA-binding</keyword>
<evidence type="ECO:0000256" key="2">
    <source>
        <dbReference type="ARBA" id="ARBA00022840"/>
    </source>
</evidence>
<dbReference type="SUPFAM" id="SSF52540">
    <property type="entry name" value="P-loop containing nucleoside triphosphate hydrolases"/>
    <property type="match status" value="1"/>
</dbReference>
<dbReference type="PROSITE" id="PS00688">
    <property type="entry name" value="SIGMA54_INTERACT_3"/>
    <property type="match status" value="1"/>
</dbReference>
<dbReference type="Pfam" id="PF00158">
    <property type="entry name" value="Sigma54_activat"/>
    <property type="match status" value="1"/>
</dbReference>
<dbReference type="InterPro" id="IPR025943">
    <property type="entry name" value="Sigma_54_int_dom_ATP-bd_2"/>
</dbReference>
<gene>
    <name evidence="7" type="ORF">ACG02S_05275</name>
</gene>
<dbReference type="Pfam" id="PF25601">
    <property type="entry name" value="AAA_lid_14"/>
    <property type="match status" value="1"/>
</dbReference>
<dbReference type="Proteomes" id="UP001606300">
    <property type="component" value="Unassembled WGS sequence"/>
</dbReference>
<evidence type="ECO:0000313" key="7">
    <source>
        <dbReference type="EMBL" id="MFG6413305.1"/>
    </source>
</evidence>
<dbReference type="Gene3D" id="1.10.8.60">
    <property type="match status" value="1"/>
</dbReference>
<keyword evidence="5" id="KW-0804">Transcription</keyword>
<dbReference type="InterPro" id="IPR058031">
    <property type="entry name" value="AAA_lid_NorR"/>
</dbReference>